<dbReference type="Pfam" id="PF01569">
    <property type="entry name" value="PAP2"/>
    <property type="match status" value="1"/>
</dbReference>
<dbReference type="Gene3D" id="1.20.144.10">
    <property type="entry name" value="Phosphatidic acid phosphatase type 2/haloperoxidase"/>
    <property type="match status" value="1"/>
</dbReference>
<evidence type="ECO:0000256" key="1">
    <source>
        <dbReference type="ARBA" id="ARBA00004141"/>
    </source>
</evidence>
<evidence type="ECO:0000259" key="8">
    <source>
        <dbReference type="SMART" id="SM00014"/>
    </source>
</evidence>
<evidence type="ECO:0000256" key="7">
    <source>
        <dbReference type="SAM" id="Phobius"/>
    </source>
</evidence>
<dbReference type="AlphaFoldDB" id="A0AAD6IRD1"/>
<dbReference type="SMART" id="SM00014">
    <property type="entry name" value="acidPPc"/>
    <property type="match status" value="1"/>
</dbReference>
<evidence type="ECO:0000256" key="2">
    <source>
        <dbReference type="ARBA" id="ARBA00008816"/>
    </source>
</evidence>
<dbReference type="InterPro" id="IPR036938">
    <property type="entry name" value="PAP2/HPO_sf"/>
</dbReference>
<keyword evidence="10" id="KW-1185">Reference proteome</keyword>
<dbReference type="EMBL" id="JAQGDS010000012">
    <property type="protein sequence ID" value="KAJ6256474.1"/>
    <property type="molecule type" value="Genomic_DNA"/>
</dbReference>
<dbReference type="GO" id="GO:0008195">
    <property type="term" value="F:phosphatidate phosphatase activity"/>
    <property type="evidence" value="ECO:0007669"/>
    <property type="project" value="TreeGrafter"/>
</dbReference>
<sequence>MEVDSPPSPDPQRTAKPTEMLIDTSSLLPRPHSSGRSRPVDHLALFHTLRKLAGEQERDYIHKFDRPVPEPSSRDSIVSNAIPLSELCNYKLDAGLDRALKWLWQEETEKPPSTYTRRDDISKLTRNPTKRAKVPAFKIQKPAASKQRRRLATVMPNPKPPRRFLDPRGANTRYRNNASYRTGRSLRGRKDANSYNLSTGHDTSPRTGSDSTPAQPDSMRPRSESGDTGVLPTSEPRSSVGKGGGRMGGFRAKVAAFLREFALDWLAILIFLIIAFVINKYVPEVGGRTRYFRLLPGENTSPQMESLGHPYRKQIVTFWASAGLDVGIPALFIGFMELCTHKSFITFARGMMGAIHSVITCCLIQIILKTLSGGFRPNFLEICQPQPNGPGAGWDGTWYQWTICTGDPDKIEWALESFPSGHVATSFAAAVYLSLYINAKLKVFADHRSNPLIIFFFLMPLTLATLMGGAISADMSHHSYDIVGGAILGSFVAALVYRNTYASLFDPRTNHIGLSSSRRFVQRSDEEYLEYRTHFGFPVFEYPRKSE</sequence>
<comment type="similarity">
    <text evidence="2">Belongs to the PA-phosphatase related phosphoesterase family.</text>
</comment>
<feature type="transmembrane region" description="Helical" evidence="7">
    <location>
        <begin position="421"/>
        <end position="439"/>
    </location>
</feature>
<feature type="domain" description="Phosphatidic acid phosphatase type 2/haloperoxidase" evidence="8">
    <location>
        <begin position="354"/>
        <end position="497"/>
    </location>
</feature>
<evidence type="ECO:0000313" key="10">
    <source>
        <dbReference type="Proteomes" id="UP001221413"/>
    </source>
</evidence>
<feature type="transmembrane region" description="Helical" evidence="7">
    <location>
        <begin position="261"/>
        <end position="282"/>
    </location>
</feature>
<dbReference type="InterPro" id="IPR043216">
    <property type="entry name" value="PAP-like"/>
</dbReference>
<gene>
    <name evidence="9" type="ORF">Dda_8336</name>
</gene>
<feature type="transmembrane region" description="Helical" evidence="7">
    <location>
        <begin position="451"/>
        <end position="473"/>
    </location>
</feature>
<organism evidence="9 10">
    <name type="scientific">Drechslerella dactyloides</name>
    <name type="common">Nematode-trapping fungus</name>
    <name type="synonym">Arthrobotrys dactyloides</name>
    <dbReference type="NCBI Taxonomy" id="74499"/>
    <lineage>
        <taxon>Eukaryota</taxon>
        <taxon>Fungi</taxon>
        <taxon>Dikarya</taxon>
        <taxon>Ascomycota</taxon>
        <taxon>Pezizomycotina</taxon>
        <taxon>Orbiliomycetes</taxon>
        <taxon>Orbiliales</taxon>
        <taxon>Orbiliaceae</taxon>
        <taxon>Drechslerella</taxon>
    </lineage>
</organism>
<dbReference type="GO" id="GO:0016020">
    <property type="term" value="C:membrane"/>
    <property type="evidence" value="ECO:0007669"/>
    <property type="project" value="UniProtKB-SubCell"/>
</dbReference>
<feature type="transmembrane region" description="Helical" evidence="7">
    <location>
        <begin position="479"/>
        <end position="497"/>
    </location>
</feature>
<dbReference type="PANTHER" id="PTHR10165:SF84">
    <property type="entry name" value="PHOSPHATIDIC ACID PHOSPHATASE BETA"/>
    <property type="match status" value="1"/>
</dbReference>
<keyword evidence="5 7" id="KW-0472">Membrane</keyword>
<dbReference type="Proteomes" id="UP001221413">
    <property type="component" value="Unassembled WGS sequence"/>
</dbReference>
<dbReference type="GO" id="GO:0006644">
    <property type="term" value="P:phospholipid metabolic process"/>
    <property type="evidence" value="ECO:0007669"/>
    <property type="project" value="InterPro"/>
</dbReference>
<evidence type="ECO:0000256" key="6">
    <source>
        <dbReference type="SAM" id="MobiDB-lite"/>
    </source>
</evidence>
<protein>
    <recommendedName>
        <fullName evidence="8">Phosphatidic acid phosphatase type 2/haloperoxidase domain-containing protein</fullName>
    </recommendedName>
</protein>
<proteinExistence type="inferred from homology"/>
<feature type="region of interest" description="Disordered" evidence="6">
    <location>
        <begin position="111"/>
        <end position="245"/>
    </location>
</feature>
<feature type="compositionally biased region" description="Polar residues" evidence="6">
    <location>
        <begin position="173"/>
        <end position="182"/>
    </location>
</feature>
<comment type="subcellular location">
    <subcellularLocation>
        <location evidence="1">Membrane</location>
        <topology evidence="1">Multi-pass membrane protein</topology>
    </subcellularLocation>
</comment>
<dbReference type="PANTHER" id="PTHR10165">
    <property type="entry name" value="LIPID PHOSPHATE PHOSPHATASE"/>
    <property type="match status" value="1"/>
</dbReference>
<evidence type="ECO:0000256" key="3">
    <source>
        <dbReference type="ARBA" id="ARBA00022692"/>
    </source>
</evidence>
<feature type="compositionally biased region" description="Pro residues" evidence="6">
    <location>
        <begin position="1"/>
        <end position="10"/>
    </location>
</feature>
<feature type="compositionally biased region" description="Polar residues" evidence="6">
    <location>
        <begin position="193"/>
        <end position="215"/>
    </location>
</feature>
<evidence type="ECO:0000256" key="5">
    <source>
        <dbReference type="ARBA" id="ARBA00023136"/>
    </source>
</evidence>
<feature type="region of interest" description="Disordered" evidence="6">
    <location>
        <begin position="1"/>
        <end position="39"/>
    </location>
</feature>
<name>A0AAD6IRD1_DREDA</name>
<reference evidence="9" key="1">
    <citation type="submission" date="2023-01" db="EMBL/GenBank/DDBJ databases">
        <title>The chitinases involved in constricting ring structure development in the nematode-trapping fungus Drechslerella dactyloides.</title>
        <authorList>
            <person name="Wang R."/>
            <person name="Zhang L."/>
            <person name="Tang P."/>
            <person name="Li S."/>
            <person name="Liang L."/>
        </authorList>
    </citation>
    <scope>NUCLEOTIDE SEQUENCE</scope>
    <source>
        <strain evidence="9">YMF1.00031</strain>
    </source>
</reference>
<feature type="transmembrane region" description="Helical" evidence="7">
    <location>
        <begin position="347"/>
        <end position="368"/>
    </location>
</feature>
<comment type="caution">
    <text evidence="9">The sequence shown here is derived from an EMBL/GenBank/DDBJ whole genome shotgun (WGS) entry which is preliminary data.</text>
</comment>
<dbReference type="GO" id="GO:0046839">
    <property type="term" value="P:phospholipid dephosphorylation"/>
    <property type="evidence" value="ECO:0007669"/>
    <property type="project" value="TreeGrafter"/>
</dbReference>
<evidence type="ECO:0000256" key="4">
    <source>
        <dbReference type="ARBA" id="ARBA00022989"/>
    </source>
</evidence>
<evidence type="ECO:0000313" key="9">
    <source>
        <dbReference type="EMBL" id="KAJ6256474.1"/>
    </source>
</evidence>
<dbReference type="InterPro" id="IPR000326">
    <property type="entry name" value="PAP2/HPO"/>
</dbReference>
<keyword evidence="3 7" id="KW-0812">Transmembrane</keyword>
<accession>A0AAD6IRD1</accession>
<dbReference type="SUPFAM" id="SSF48317">
    <property type="entry name" value="Acid phosphatase/Vanadium-dependent haloperoxidase"/>
    <property type="match status" value="1"/>
</dbReference>
<keyword evidence="4 7" id="KW-1133">Transmembrane helix</keyword>